<organism evidence="3 4">
    <name type="scientific">Aspergillus steynii IBT 23096</name>
    <dbReference type="NCBI Taxonomy" id="1392250"/>
    <lineage>
        <taxon>Eukaryota</taxon>
        <taxon>Fungi</taxon>
        <taxon>Dikarya</taxon>
        <taxon>Ascomycota</taxon>
        <taxon>Pezizomycotina</taxon>
        <taxon>Eurotiomycetes</taxon>
        <taxon>Eurotiomycetidae</taxon>
        <taxon>Eurotiales</taxon>
        <taxon>Aspergillaceae</taxon>
        <taxon>Aspergillus</taxon>
        <taxon>Aspergillus subgen. Circumdati</taxon>
    </lineage>
</organism>
<dbReference type="GO" id="GO:0016740">
    <property type="term" value="F:transferase activity"/>
    <property type="evidence" value="ECO:0007669"/>
    <property type="project" value="UniProtKB-KW"/>
</dbReference>
<keyword evidence="3" id="KW-0808">Transferase</keyword>
<dbReference type="EMBL" id="MSFO01000001">
    <property type="protein sequence ID" value="PLB54858.1"/>
    <property type="molecule type" value="Genomic_DNA"/>
</dbReference>
<accession>A0A2I2GPQ8</accession>
<feature type="domain" description="Aminotransferase class V" evidence="2">
    <location>
        <begin position="64"/>
        <end position="252"/>
    </location>
</feature>
<evidence type="ECO:0000313" key="3">
    <source>
        <dbReference type="EMBL" id="PLB54858.1"/>
    </source>
</evidence>
<dbReference type="STRING" id="1392250.A0A2I2GPQ8"/>
<sequence length="477" mass="53337">MSSHNQLTPFGKPMLKHWLFDPTYKNLNHGSFGAHPAAVRDAQRSFMDEADSYPDPYIRRHQSDYLTKSREAVAQLLNAPRNECVFVKNATTGVATVLHNLAFRSGDAVVYFEPIYGAVEKGLVSLQEHTSLQPRKVRFQYPISEADLERRFRDVVQHAREVEGLNVRAAVFDLIVSNPGVRFPFERFTRVCRELGIMSIIDGAHGIGQIPLNMQELQPDFLVSNCHKWLYTPRSCAVLYVPKRNQHFLRTTLPTSWAFIPSPDSPETSVSVLSDPNAPSPQSPFEQLFEFVATNDDSAYTCVPAALKFRTKVCGGEEAIMSYCCDLANNAADIVARTLGTSVLQEPDLKEGEESRMRKCAMTTVRLPIAIAVPGAVDNAAAADTAPWVTLSQQAASRALARIQRSLMDEYRTFVPVFAHGPWLWVRLSGQVYLEKEDFEWLAGALKELLIPRSGSNLRLRCFLSISSPSFPRSASR</sequence>
<gene>
    <name evidence="3" type="ORF">P170DRAFT_442845</name>
</gene>
<evidence type="ECO:0000313" key="4">
    <source>
        <dbReference type="Proteomes" id="UP000234275"/>
    </source>
</evidence>
<dbReference type="OrthoDB" id="5978656at2759"/>
<proteinExistence type="predicted"/>
<dbReference type="AlphaFoldDB" id="A0A2I2GPQ8"/>
<dbReference type="PANTHER" id="PTHR43092:SF2">
    <property type="entry name" value="HERCYNYLCYSTEINE SULFOXIDE LYASE"/>
    <property type="match status" value="1"/>
</dbReference>
<evidence type="ECO:0000259" key="2">
    <source>
        <dbReference type="Pfam" id="PF00266"/>
    </source>
</evidence>
<dbReference type="Gene3D" id="3.40.640.10">
    <property type="entry name" value="Type I PLP-dependent aspartate aminotransferase-like (Major domain)"/>
    <property type="match status" value="1"/>
</dbReference>
<dbReference type="GeneID" id="36558188"/>
<keyword evidence="4" id="KW-1185">Reference proteome</keyword>
<dbReference type="PANTHER" id="PTHR43092">
    <property type="entry name" value="L-CYSTEINE DESULFHYDRASE"/>
    <property type="match status" value="1"/>
</dbReference>
<dbReference type="Proteomes" id="UP000234275">
    <property type="component" value="Unassembled WGS sequence"/>
</dbReference>
<reference evidence="3 4" key="1">
    <citation type="submission" date="2016-12" db="EMBL/GenBank/DDBJ databases">
        <title>The genomes of Aspergillus section Nigri reveals drivers in fungal speciation.</title>
        <authorList>
            <consortium name="DOE Joint Genome Institute"/>
            <person name="Vesth T.C."/>
            <person name="Nybo J."/>
            <person name="Theobald S."/>
            <person name="Brandl J."/>
            <person name="Frisvad J.C."/>
            <person name="Nielsen K.F."/>
            <person name="Lyhne E.K."/>
            <person name="Kogle M.E."/>
            <person name="Kuo A."/>
            <person name="Riley R."/>
            <person name="Clum A."/>
            <person name="Nolan M."/>
            <person name="Lipzen A."/>
            <person name="Salamov A."/>
            <person name="Henrissat B."/>
            <person name="Wiebenga A."/>
            <person name="De Vries R.P."/>
            <person name="Grigoriev I.V."/>
            <person name="Mortensen U.H."/>
            <person name="Andersen M.R."/>
            <person name="Baker S.E."/>
        </authorList>
    </citation>
    <scope>NUCLEOTIDE SEQUENCE [LARGE SCALE GENOMIC DNA]</scope>
    <source>
        <strain evidence="3 4">IBT 23096</strain>
    </source>
</reference>
<name>A0A2I2GPQ8_9EURO</name>
<dbReference type="Pfam" id="PF00266">
    <property type="entry name" value="Aminotran_5"/>
    <property type="match status" value="1"/>
</dbReference>
<protein>
    <submittedName>
        <fullName evidence="3">PLP-dependent transferase</fullName>
    </submittedName>
</protein>
<evidence type="ECO:0000256" key="1">
    <source>
        <dbReference type="ARBA" id="ARBA00022898"/>
    </source>
</evidence>
<keyword evidence="1" id="KW-0663">Pyridoxal phosphate</keyword>
<dbReference type="VEuPathDB" id="FungiDB:P170DRAFT_442845"/>
<comment type="caution">
    <text evidence="3">The sequence shown here is derived from an EMBL/GenBank/DDBJ whole genome shotgun (WGS) entry which is preliminary data.</text>
</comment>
<dbReference type="InterPro" id="IPR000192">
    <property type="entry name" value="Aminotrans_V_dom"/>
</dbReference>
<dbReference type="RefSeq" id="XP_024710160.1">
    <property type="nucleotide sequence ID" value="XM_024850489.1"/>
</dbReference>
<dbReference type="SUPFAM" id="SSF53383">
    <property type="entry name" value="PLP-dependent transferases"/>
    <property type="match status" value="1"/>
</dbReference>
<dbReference type="InterPro" id="IPR015424">
    <property type="entry name" value="PyrdxlP-dep_Trfase"/>
</dbReference>
<dbReference type="InterPro" id="IPR015421">
    <property type="entry name" value="PyrdxlP-dep_Trfase_major"/>
</dbReference>